<gene>
    <name evidence="1" type="ORF">C1H76_8837</name>
</gene>
<reference evidence="1 2" key="1">
    <citation type="submission" date="2018-02" db="EMBL/GenBank/DDBJ databases">
        <title>Draft genome sequences of Elsinoe sp., causing black scab on jojoba.</title>
        <authorList>
            <person name="Stodart B."/>
            <person name="Jeffress S."/>
            <person name="Ash G."/>
            <person name="Arun Chinnappa K."/>
        </authorList>
    </citation>
    <scope>NUCLEOTIDE SEQUENCE [LARGE SCALE GENOMIC DNA]</scope>
    <source>
        <strain evidence="1 2">Hillstone_2</strain>
    </source>
</reference>
<dbReference type="SUPFAM" id="SSF53067">
    <property type="entry name" value="Actin-like ATPase domain"/>
    <property type="match status" value="1"/>
</dbReference>
<proteinExistence type="predicted"/>
<protein>
    <submittedName>
        <fullName evidence="1">Uncharacterized protein</fullName>
    </submittedName>
</protein>
<dbReference type="AlphaFoldDB" id="A0A4U7ALP5"/>
<evidence type="ECO:0000313" key="2">
    <source>
        <dbReference type="Proteomes" id="UP000308133"/>
    </source>
</evidence>
<name>A0A4U7ALP5_9PEZI</name>
<dbReference type="Proteomes" id="UP000308133">
    <property type="component" value="Unassembled WGS sequence"/>
</dbReference>
<dbReference type="PROSITE" id="PS51257">
    <property type="entry name" value="PROKAR_LIPOPROTEIN"/>
    <property type="match status" value="1"/>
</dbReference>
<comment type="caution">
    <text evidence="1">The sequence shown here is derived from an EMBL/GenBank/DDBJ whole genome shotgun (WGS) entry which is preliminary data.</text>
</comment>
<sequence>MHARRALSHVLLGALVIVSCFYFVFRFSAPTLWPPQVPKKTPDSRHIEPGIGFDLTALYGTVAISYANGTTLPIAKVDGSPKYRETWKRLSLESSKHIAPPYDDMGQLWDDLPRQKWRQLLKKLGLPASSDVATIAEMLSALCAKAEAFTGTSVISAVATIPHCVAVYNEDIIDAFEYIGVVMLRQWLFGHLVYESTTAYAGSGFGFCRNYTDPVRCRNETYEHTSEYIMVLTYTKDALLVTLPATKGVFYLWEPMYRTRQSWDLGSNELLRRSTKDDISEYWALVRELIFNIFIVQHSSIPSKIFLTGESARDPEFKENVKEAIAFVSDGKPVPPIFDSDPLFVVARGAAEFAKRAPWTDKWWEIGHNRSAYFTQGSEEAPPQHILNLHHE</sequence>
<organism evidence="1 2">
    <name type="scientific">Elsinoe australis</name>
    <dbReference type="NCBI Taxonomy" id="40998"/>
    <lineage>
        <taxon>Eukaryota</taxon>
        <taxon>Fungi</taxon>
        <taxon>Dikarya</taxon>
        <taxon>Ascomycota</taxon>
        <taxon>Pezizomycotina</taxon>
        <taxon>Dothideomycetes</taxon>
        <taxon>Dothideomycetidae</taxon>
        <taxon>Myriangiales</taxon>
        <taxon>Elsinoaceae</taxon>
        <taxon>Elsinoe</taxon>
    </lineage>
</organism>
<evidence type="ECO:0000313" key="1">
    <source>
        <dbReference type="EMBL" id="TKX18948.1"/>
    </source>
</evidence>
<dbReference type="EMBL" id="PTQR01000123">
    <property type="protein sequence ID" value="TKX18948.1"/>
    <property type="molecule type" value="Genomic_DNA"/>
</dbReference>
<dbReference type="InterPro" id="IPR043129">
    <property type="entry name" value="ATPase_NBD"/>
</dbReference>
<accession>A0A4U7ALP5</accession>